<dbReference type="OrthoDB" id="1437071at2"/>
<dbReference type="STRING" id="1635173.WH52_11050"/>
<dbReference type="EMBL" id="LAPZ01000011">
    <property type="protein sequence ID" value="OSY87411.1"/>
    <property type="molecule type" value="Genomic_DNA"/>
</dbReference>
<dbReference type="Proteomes" id="UP000194221">
    <property type="component" value="Unassembled WGS sequence"/>
</dbReference>
<dbReference type="InParanoid" id="A0A1Y2PBN6"/>
<dbReference type="RefSeq" id="WP_086031021.1">
    <property type="nucleotide sequence ID" value="NZ_LAPZ01000011.1"/>
</dbReference>
<name>A0A1Y2PBN6_9FLAO</name>
<reference evidence="1 2" key="1">
    <citation type="submission" date="2015-03" db="EMBL/GenBank/DDBJ databases">
        <title>Genome sequence of Tenacibaculum sp. S2-2, isolated from intestinal microbiota of sea cucumber, Apostichopus japonicas.</title>
        <authorList>
            <person name="Shao Z."/>
            <person name="Wang L."/>
            <person name="Li X."/>
        </authorList>
    </citation>
    <scope>NUCLEOTIDE SEQUENCE [LARGE SCALE GENOMIC DNA]</scope>
    <source>
        <strain evidence="1 2">S2-2</strain>
    </source>
</reference>
<proteinExistence type="predicted"/>
<keyword evidence="2" id="KW-1185">Reference proteome</keyword>
<organism evidence="1 2">
    <name type="scientific">Tenacibaculum holothuriorum</name>
    <dbReference type="NCBI Taxonomy" id="1635173"/>
    <lineage>
        <taxon>Bacteria</taxon>
        <taxon>Pseudomonadati</taxon>
        <taxon>Bacteroidota</taxon>
        <taxon>Flavobacteriia</taxon>
        <taxon>Flavobacteriales</taxon>
        <taxon>Flavobacteriaceae</taxon>
        <taxon>Tenacibaculum</taxon>
    </lineage>
</organism>
<evidence type="ECO:0000313" key="2">
    <source>
        <dbReference type="Proteomes" id="UP000194221"/>
    </source>
</evidence>
<protein>
    <recommendedName>
        <fullName evidence="3">RiboL-PSP-HEPN domain-containing protein</fullName>
    </recommendedName>
</protein>
<comment type="caution">
    <text evidence="1">The sequence shown here is derived from an EMBL/GenBank/DDBJ whole genome shotgun (WGS) entry which is preliminary data.</text>
</comment>
<sequence length="214" mass="25080">MEKKYFGRNRFIGLPINKESMSYIRSSLDVYTFDSYVVGSNDEAQYMIDLFHESLKDNPKKEWYSNQEGVYLPIEAELNSLKKQLLIVSEIQIMFTYKQFESCLKNLIKTFYPAKASGNIYKWRNLLEFFKDKELDLKKLCGYNDVNELRVVNNAIKHNLEAYGRSTKLIPELSKYSQEGVTGVQLANFYRRVKFAVPIFYSLICDFVEEDVLG</sequence>
<gene>
    <name evidence="1" type="ORF">WH52_11050</name>
</gene>
<evidence type="ECO:0008006" key="3">
    <source>
        <dbReference type="Google" id="ProtNLM"/>
    </source>
</evidence>
<accession>A0A1Y2PBN6</accession>
<evidence type="ECO:0000313" key="1">
    <source>
        <dbReference type="EMBL" id="OSY87411.1"/>
    </source>
</evidence>
<dbReference type="AlphaFoldDB" id="A0A1Y2PBN6"/>